<reference evidence="1" key="1">
    <citation type="submission" date="2021-02" db="EMBL/GenBank/DDBJ databases">
        <authorList>
            <consortium name="DOE Joint Genome Institute"/>
            <person name="Ahrendt S."/>
            <person name="Looney B.P."/>
            <person name="Miyauchi S."/>
            <person name="Morin E."/>
            <person name="Drula E."/>
            <person name="Courty P.E."/>
            <person name="Chicoki N."/>
            <person name="Fauchery L."/>
            <person name="Kohler A."/>
            <person name="Kuo A."/>
            <person name="Labutti K."/>
            <person name="Pangilinan J."/>
            <person name="Lipzen A."/>
            <person name="Riley R."/>
            <person name="Andreopoulos W."/>
            <person name="He G."/>
            <person name="Johnson J."/>
            <person name="Barry K.W."/>
            <person name="Grigoriev I.V."/>
            <person name="Nagy L."/>
            <person name="Hibbett D."/>
            <person name="Henrissat B."/>
            <person name="Matheny P.B."/>
            <person name="Labbe J."/>
            <person name="Martin F."/>
        </authorList>
    </citation>
    <scope>NUCLEOTIDE SEQUENCE</scope>
    <source>
        <strain evidence="1">FP105234-sp</strain>
    </source>
</reference>
<organism evidence="1 2">
    <name type="scientific">Auriscalpium vulgare</name>
    <dbReference type="NCBI Taxonomy" id="40419"/>
    <lineage>
        <taxon>Eukaryota</taxon>
        <taxon>Fungi</taxon>
        <taxon>Dikarya</taxon>
        <taxon>Basidiomycota</taxon>
        <taxon>Agaricomycotina</taxon>
        <taxon>Agaricomycetes</taxon>
        <taxon>Russulales</taxon>
        <taxon>Auriscalpiaceae</taxon>
        <taxon>Auriscalpium</taxon>
    </lineage>
</organism>
<dbReference type="Proteomes" id="UP000814033">
    <property type="component" value="Unassembled WGS sequence"/>
</dbReference>
<accession>A0ACB8S5X5</accession>
<proteinExistence type="predicted"/>
<reference evidence="1" key="2">
    <citation type="journal article" date="2022" name="New Phytol.">
        <title>Evolutionary transition to the ectomycorrhizal habit in the genomes of a hyperdiverse lineage of mushroom-forming fungi.</title>
        <authorList>
            <person name="Looney B."/>
            <person name="Miyauchi S."/>
            <person name="Morin E."/>
            <person name="Drula E."/>
            <person name="Courty P.E."/>
            <person name="Kohler A."/>
            <person name="Kuo A."/>
            <person name="LaButti K."/>
            <person name="Pangilinan J."/>
            <person name="Lipzen A."/>
            <person name="Riley R."/>
            <person name="Andreopoulos W."/>
            <person name="He G."/>
            <person name="Johnson J."/>
            <person name="Nolan M."/>
            <person name="Tritt A."/>
            <person name="Barry K.W."/>
            <person name="Grigoriev I.V."/>
            <person name="Nagy L.G."/>
            <person name="Hibbett D."/>
            <person name="Henrissat B."/>
            <person name="Matheny P.B."/>
            <person name="Labbe J."/>
            <person name="Martin F.M."/>
        </authorList>
    </citation>
    <scope>NUCLEOTIDE SEQUENCE</scope>
    <source>
        <strain evidence="1">FP105234-sp</strain>
    </source>
</reference>
<comment type="caution">
    <text evidence="1">The sequence shown here is derived from an EMBL/GenBank/DDBJ whole genome shotgun (WGS) entry which is preliminary data.</text>
</comment>
<evidence type="ECO:0000313" key="1">
    <source>
        <dbReference type="EMBL" id="KAI0051300.1"/>
    </source>
</evidence>
<name>A0ACB8S5X5_9AGAM</name>
<keyword evidence="2" id="KW-1185">Reference proteome</keyword>
<dbReference type="EMBL" id="MU275853">
    <property type="protein sequence ID" value="KAI0051300.1"/>
    <property type="molecule type" value="Genomic_DNA"/>
</dbReference>
<evidence type="ECO:0000313" key="2">
    <source>
        <dbReference type="Proteomes" id="UP000814033"/>
    </source>
</evidence>
<gene>
    <name evidence="1" type="ORF">FA95DRAFT_1512439</name>
</gene>
<sequence length="82" mass="8534">MHSIRGISRPAVFFSLIFFCDPSLIMGCIISCIQGIFACIGDAIMCIISAIASVLECIVGAITGLFTGIADCITAILCCGRA</sequence>
<protein>
    <submittedName>
        <fullName evidence="1">Uncharacterized protein</fullName>
    </submittedName>
</protein>